<feature type="compositionally biased region" description="Low complexity" evidence="1">
    <location>
        <begin position="26"/>
        <end position="37"/>
    </location>
</feature>
<keyword evidence="3" id="KW-1185">Reference proteome</keyword>
<accession>A0ABS8SUI7</accession>
<dbReference type="EMBL" id="JACEIK010000824">
    <property type="protein sequence ID" value="MCD7462667.1"/>
    <property type="molecule type" value="Genomic_DNA"/>
</dbReference>
<protein>
    <submittedName>
        <fullName evidence="2">Transcription initiation factor TFIID subunit 12</fullName>
    </submittedName>
</protein>
<evidence type="ECO:0000313" key="2">
    <source>
        <dbReference type="EMBL" id="MCD7462667.1"/>
    </source>
</evidence>
<organism evidence="2 3">
    <name type="scientific">Datura stramonium</name>
    <name type="common">Jimsonweed</name>
    <name type="synonym">Common thornapple</name>
    <dbReference type="NCBI Taxonomy" id="4076"/>
    <lineage>
        <taxon>Eukaryota</taxon>
        <taxon>Viridiplantae</taxon>
        <taxon>Streptophyta</taxon>
        <taxon>Embryophyta</taxon>
        <taxon>Tracheophyta</taxon>
        <taxon>Spermatophyta</taxon>
        <taxon>Magnoliopsida</taxon>
        <taxon>eudicotyledons</taxon>
        <taxon>Gunneridae</taxon>
        <taxon>Pentapetalae</taxon>
        <taxon>asterids</taxon>
        <taxon>lamiids</taxon>
        <taxon>Solanales</taxon>
        <taxon>Solanaceae</taxon>
        <taxon>Solanoideae</taxon>
        <taxon>Datureae</taxon>
        <taxon>Datura</taxon>
    </lineage>
</organism>
<comment type="caution">
    <text evidence="2">The sequence shown here is derived from an EMBL/GenBank/DDBJ whole genome shotgun (WGS) entry which is preliminary data.</text>
</comment>
<proteinExistence type="predicted"/>
<feature type="region of interest" description="Disordered" evidence="1">
    <location>
        <begin position="1"/>
        <end position="60"/>
    </location>
</feature>
<dbReference type="Proteomes" id="UP000823775">
    <property type="component" value="Unassembled WGS sequence"/>
</dbReference>
<gene>
    <name evidence="2" type="primary">TAF12</name>
    <name evidence="2" type="ORF">HAX54_049067</name>
</gene>
<evidence type="ECO:0000313" key="3">
    <source>
        <dbReference type="Proteomes" id="UP000823775"/>
    </source>
</evidence>
<sequence length="224" mass="24228">MAEIPSSSPKSIQASNPIIDPANQQSAAGVASSTTSSNPGITMTSPSNNNTISQSPSIDLPQIPLTQSQQQQQQIQMQPQQMQQQQQLAQSQQQQQQQMQLQQQNNSTSLNGIQFAISIFEFAKAEGRSNAGESVPYREFPWPVLAGYTGNGNDGISQHELSVKGKWGSGICTKGESKSVEAAVVPAKSSHHYSVVQRSERRTHSSHMDVLGRGKKFHGVVTAE</sequence>
<reference evidence="2 3" key="1">
    <citation type="journal article" date="2021" name="BMC Genomics">
        <title>Datura genome reveals duplications of psychoactive alkaloid biosynthetic genes and high mutation rate following tissue culture.</title>
        <authorList>
            <person name="Rajewski A."/>
            <person name="Carter-House D."/>
            <person name="Stajich J."/>
            <person name="Litt A."/>
        </authorList>
    </citation>
    <scope>NUCLEOTIDE SEQUENCE [LARGE SCALE GENOMIC DNA]</scope>
    <source>
        <strain evidence="2">AR-01</strain>
    </source>
</reference>
<feature type="compositionally biased region" description="Polar residues" evidence="1">
    <location>
        <begin position="1"/>
        <end position="16"/>
    </location>
</feature>
<evidence type="ECO:0000256" key="1">
    <source>
        <dbReference type="SAM" id="MobiDB-lite"/>
    </source>
</evidence>
<feature type="compositionally biased region" description="Polar residues" evidence="1">
    <location>
        <begin position="38"/>
        <end position="57"/>
    </location>
</feature>
<name>A0ABS8SUI7_DATST</name>